<dbReference type="HAMAP" id="MF_02043">
    <property type="entry name" value="DusC_subfam"/>
    <property type="match status" value="1"/>
</dbReference>
<dbReference type="PROSITE" id="PS01136">
    <property type="entry name" value="UPF0034"/>
    <property type="match status" value="1"/>
</dbReference>
<sequence>MKIILAPMEGVVDALMRDMLTRIGGYDLCITEFIRVVDQKLPERVFTRFCPELLNGGKTFAGTPVRIQLLGQDPHWLAENAVRAVELGSPGVDLNFGCPAKTVNKSRGGAVLLKETNQLYQIVKAVRDAVPIQYPVSAKIRLGYDDTSLTLDNAAAIAAAGASMLTVHARTKSDGYRPPAYWPWIAKIKQQVAIPLVANGEIWNATDAALCQQQSDCSDIMLGRGALALPNLAQNIRRGEPAMPWPQVLQLLMQYSEFEMCGDKSQYYCNRIKQWFSYLKLQYPEAADLFSQLRVLRKSSEILAALQQALRLAEDNKQVRPV</sequence>
<feature type="binding site" evidence="9 12">
    <location>
        <begin position="223"/>
        <end position="224"/>
    </location>
    <ligand>
        <name>FMN</name>
        <dbReference type="ChEBI" id="CHEBI:58210"/>
    </ligand>
</feature>
<evidence type="ECO:0000256" key="10">
    <source>
        <dbReference type="PIRNR" id="PIRNR006621"/>
    </source>
</evidence>
<keyword evidence="4 9" id="KW-0288">FMN</keyword>
<keyword evidence="12" id="KW-0547">Nucleotide-binding</keyword>
<evidence type="ECO:0000259" key="13">
    <source>
        <dbReference type="Pfam" id="PF01207"/>
    </source>
</evidence>
<comment type="similarity">
    <text evidence="9">Belongs to the Dus family. DusC subfamily.</text>
</comment>
<feature type="binding site" evidence="12">
    <location>
        <position position="168"/>
    </location>
    <ligand>
        <name>FMN</name>
        <dbReference type="ChEBI" id="CHEBI:58210"/>
    </ligand>
</feature>
<dbReference type="InterPro" id="IPR013785">
    <property type="entry name" value="Aldolase_TIM"/>
</dbReference>
<feature type="site" description="Interacts with tRNA; defines subfamily-specific binding signature" evidence="9">
    <location>
        <position position="294"/>
    </location>
</feature>
<dbReference type="GO" id="GO:0102262">
    <property type="term" value="F:tRNA-dihydrouridine16 synthase activity"/>
    <property type="evidence" value="ECO:0007669"/>
    <property type="project" value="RHEA"/>
</dbReference>
<dbReference type="EMBL" id="CAAJGR010000078">
    <property type="protein sequence ID" value="VHO03061.1"/>
    <property type="molecule type" value="Genomic_DNA"/>
</dbReference>
<evidence type="ECO:0000256" key="8">
    <source>
        <dbReference type="ARBA" id="ARBA00023002"/>
    </source>
</evidence>
<comment type="cofactor">
    <cofactor evidence="1 9 10 12">
        <name>FMN</name>
        <dbReference type="ChEBI" id="CHEBI:58210"/>
    </cofactor>
</comment>
<comment type="function">
    <text evidence="9">Catalyzes the synthesis of 5,6-dihydrouridine (D), a modified base found in the D-loop of most tRNAs, via the reduction of the C5-C6 double bond in target uridines. Specifically modifies U16 in tRNAs.</text>
</comment>
<dbReference type="InterPro" id="IPR035587">
    <property type="entry name" value="DUS-like_FMN-bd"/>
</dbReference>
<dbReference type="GO" id="GO:0050660">
    <property type="term" value="F:flavin adenine dinucleotide binding"/>
    <property type="evidence" value="ECO:0007669"/>
    <property type="project" value="InterPro"/>
</dbReference>
<dbReference type="InterPro" id="IPR001269">
    <property type="entry name" value="DUS_fam"/>
</dbReference>
<dbReference type="NCBIfam" id="NF007838">
    <property type="entry name" value="PRK10550.1"/>
    <property type="match status" value="1"/>
</dbReference>
<evidence type="ECO:0000313" key="14">
    <source>
        <dbReference type="EMBL" id="VHO03061.1"/>
    </source>
</evidence>
<gene>
    <name evidence="9" type="primary">dusC</name>
    <name evidence="14" type="ORF">BAL341_1211</name>
</gene>
<feature type="binding site" evidence="9 12">
    <location>
        <position position="139"/>
    </location>
    <ligand>
        <name>FMN</name>
        <dbReference type="ChEBI" id="CHEBI:58210"/>
    </ligand>
</feature>
<dbReference type="EC" id="1.3.1.-" evidence="9"/>
<proteinExistence type="inferred from homology"/>
<comment type="catalytic activity">
    <reaction evidence="9">
        <text>5,6-dihydrouridine(16) in tRNA + NADP(+) = uridine(16) in tRNA + NADPH + H(+)</text>
        <dbReference type="Rhea" id="RHEA:53376"/>
        <dbReference type="Rhea" id="RHEA-COMP:13543"/>
        <dbReference type="Rhea" id="RHEA-COMP:13544"/>
        <dbReference type="ChEBI" id="CHEBI:15378"/>
        <dbReference type="ChEBI" id="CHEBI:57783"/>
        <dbReference type="ChEBI" id="CHEBI:58349"/>
        <dbReference type="ChEBI" id="CHEBI:65315"/>
        <dbReference type="ChEBI" id="CHEBI:74443"/>
    </reaction>
</comment>
<feature type="site" description="Interacts with tRNA; defines subfamily-specific binding signature" evidence="9">
    <location>
        <position position="35"/>
    </location>
</feature>
<feature type="binding site" evidence="9">
    <location>
        <begin position="199"/>
        <end position="201"/>
    </location>
    <ligand>
        <name>FMN</name>
        <dbReference type="ChEBI" id="CHEBI:58210"/>
    </ligand>
</feature>
<feature type="binding site" evidence="9 12">
    <location>
        <position position="68"/>
    </location>
    <ligand>
        <name>FMN</name>
        <dbReference type="ChEBI" id="CHEBI:58210"/>
    </ligand>
</feature>
<protein>
    <recommendedName>
        <fullName evidence="9">tRNA-dihydrouridine(16) synthase</fullName>
        <ecNumber evidence="9">1.3.1.-</ecNumber>
    </recommendedName>
    <alternativeName>
        <fullName evidence="9">U16-specific dihydrouridine synthase</fullName>
        <shortName evidence="9">U16-specific Dus</shortName>
    </alternativeName>
    <alternativeName>
        <fullName evidence="9">tRNA-dihydrouridine synthase C</fullName>
    </alternativeName>
</protein>
<dbReference type="PIRSF" id="PIRSF006621">
    <property type="entry name" value="Dus"/>
    <property type="match status" value="1"/>
</dbReference>
<keyword evidence="5 9" id="KW-0819">tRNA processing</keyword>
<feature type="site" description="Interacts with tRNA" evidence="9">
    <location>
        <position position="278"/>
    </location>
</feature>
<evidence type="ECO:0000256" key="11">
    <source>
        <dbReference type="PIRSR" id="PIRSR006621-1"/>
    </source>
</evidence>
<dbReference type="Gene3D" id="3.20.20.70">
    <property type="entry name" value="Aldolase class I"/>
    <property type="match status" value="1"/>
</dbReference>
<evidence type="ECO:0000256" key="6">
    <source>
        <dbReference type="ARBA" id="ARBA00022857"/>
    </source>
</evidence>
<name>A0A486XMT9_9GAMM</name>
<dbReference type="GO" id="GO:0010181">
    <property type="term" value="F:FMN binding"/>
    <property type="evidence" value="ECO:0007669"/>
    <property type="project" value="UniProtKB-UniRule"/>
</dbReference>
<feature type="active site" description="Proton donor" evidence="9 11">
    <location>
        <position position="98"/>
    </location>
</feature>
<comment type="catalytic activity">
    <reaction evidence="9">
        <text>5,6-dihydrouridine(16) in tRNA + NAD(+) = uridine(16) in tRNA + NADH + H(+)</text>
        <dbReference type="Rhea" id="RHEA:53380"/>
        <dbReference type="Rhea" id="RHEA-COMP:13543"/>
        <dbReference type="Rhea" id="RHEA-COMP:13544"/>
        <dbReference type="ChEBI" id="CHEBI:15378"/>
        <dbReference type="ChEBI" id="CHEBI:57540"/>
        <dbReference type="ChEBI" id="CHEBI:57945"/>
        <dbReference type="ChEBI" id="CHEBI:65315"/>
        <dbReference type="ChEBI" id="CHEBI:74443"/>
    </reaction>
</comment>
<dbReference type="PANTHER" id="PTHR11082">
    <property type="entry name" value="TRNA-DIHYDROURIDINE SYNTHASE"/>
    <property type="match status" value="1"/>
</dbReference>
<dbReference type="Gene3D" id="1.20.225.30">
    <property type="entry name" value="Dihydrouridine synthase, C-terminal recognition domain"/>
    <property type="match status" value="1"/>
</dbReference>
<feature type="site" description="Interacts with tRNA" evidence="9">
    <location>
        <position position="176"/>
    </location>
</feature>
<dbReference type="GO" id="GO:0000049">
    <property type="term" value="F:tRNA binding"/>
    <property type="evidence" value="ECO:0007669"/>
    <property type="project" value="UniProtKB-UniRule"/>
</dbReference>
<feature type="site" description="Interacts with tRNA" evidence="9">
    <location>
        <position position="95"/>
    </location>
</feature>
<feature type="site" description="Interacts with tRNA; defines subfamily-specific binding signature" evidence="9">
    <location>
        <position position="271"/>
    </location>
</feature>
<dbReference type="SUPFAM" id="SSF51395">
    <property type="entry name" value="FMN-linked oxidoreductases"/>
    <property type="match status" value="1"/>
</dbReference>
<accession>A0A486XMT9</accession>
<dbReference type="AlphaFoldDB" id="A0A486XMT9"/>
<dbReference type="InterPro" id="IPR042270">
    <property type="entry name" value="DusC_C"/>
</dbReference>
<evidence type="ECO:0000256" key="3">
    <source>
        <dbReference type="ARBA" id="ARBA00022630"/>
    </source>
</evidence>
<feature type="domain" description="DUS-like FMN-binding" evidence="13">
    <location>
        <begin position="4"/>
        <end position="307"/>
    </location>
</feature>
<dbReference type="CDD" id="cd02801">
    <property type="entry name" value="DUS_like_FMN"/>
    <property type="match status" value="1"/>
</dbReference>
<keyword evidence="2 9" id="KW-0820">tRNA-binding</keyword>
<keyword evidence="6 9" id="KW-0521">NADP</keyword>
<keyword evidence="8 9" id="KW-0560">Oxidoreductase</keyword>
<evidence type="ECO:0000256" key="9">
    <source>
        <dbReference type="HAMAP-Rule" id="MF_02043"/>
    </source>
</evidence>
<evidence type="ECO:0000256" key="12">
    <source>
        <dbReference type="PIRSR" id="PIRSR006621-2"/>
    </source>
</evidence>
<feature type="site" description="Interacts with tRNA; defines subfamily-specific binding signature" evidence="9">
    <location>
        <position position="273"/>
    </location>
</feature>
<evidence type="ECO:0000256" key="5">
    <source>
        <dbReference type="ARBA" id="ARBA00022694"/>
    </source>
</evidence>
<dbReference type="PANTHER" id="PTHR11082:SF26">
    <property type="entry name" value="TRNA-DIHYDROURIDINE(16) SYNTHASE"/>
    <property type="match status" value="1"/>
</dbReference>
<evidence type="ECO:0000256" key="4">
    <source>
        <dbReference type="ARBA" id="ARBA00022643"/>
    </source>
</evidence>
<evidence type="ECO:0000256" key="2">
    <source>
        <dbReference type="ARBA" id="ARBA00022555"/>
    </source>
</evidence>
<organism evidence="14">
    <name type="scientific">Rheinheimera sp. BAL341</name>
    <dbReference type="NCBI Taxonomy" id="1708203"/>
    <lineage>
        <taxon>Bacteria</taxon>
        <taxon>Pseudomonadati</taxon>
        <taxon>Pseudomonadota</taxon>
        <taxon>Gammaproteobacteria</taxon>
        <taxon>Chromatiales</taxon>
        <taxon>Chromatiaceae</taxon>
        <taxon>Rheinheimera</taxon>
    </lineage>
</organism>
<dbReference type="Pfam" id="PF01207">
    <property type="entry name" value="Dus"/>
    <property type="match status" value="1"/>
</dbReference>
<keyword evidence="3 9" id="KW-0285">Flavoprotein</keyword>
<evidence type="ECO:0000256" key="1">
    <source>
        <dbReference type="ARBA" id="ARBA00001917"/>
    </source>
</evidence>
<reference evidence="14" key="1">
    <citation type="submission" date="2019-04" db="EMBL/GenBank/DDBJ databases">
        <authorList>
            <person name="Brambilla D."/>
        </authorList>
    </citation>
    <scope>NUCLEOTIDE SEQUENCE</scope>
    <source>
        <strain evidence="14">BAL1</strain>
    </source>
</reference>
<dbReference type="InterPro" id="IPR018517">
    <property type="entry name" value="tRNA_hU_synthase_CS"/>
</dbReference>
<evidence type="ECO:0000256" key="7">
    <source>
        <dbReference type="ARBA" id="ARBA00022884"/>
    </source>
</evidence>
<dbReference type="InterPro" id="IPR032886">
    <property type="entry name" value="DusC"/>
</dbReference>
<keyword evidence="7 9" id="KW-0694">RNA-binding</keyword>
<comment type="similarity">
    <text evidence="10">Belongs to the dus family.</text>
</comment>